<protein>
    <submittedName>
        <fullName evidence="6">Orn/Lys/Arg decarboxylase N-terminal domain-containing protein</fullName>
    </submittedName>
</protein>
<feature type="domain" description="Orn/Lys/Arg decarboxylases family 1 pyridoxal-P attachment site" evidence="5">
    <location>
        <begin position="374"/>
        <end position="388"/>
    </location>
</feature>
<dbReference type="Gene3D" id="3.40.50.2300">
    <property type="match status" value="1"/>
</dbReference>
<keyword evidence="4" id="KW-0456">Lyase</keyword>
<dbReference type="EMBL" id="JAVIKH010000003">
    <property type="protein sequence ID" value="MDX8335583.1"/>
    <property type="molecule type" value="Genomic_DNA"/>
</dbReference>
<accession>A0ABU4W7S6</accession>
<evidence type="ECO:0000313" key="7">
    <source>
        <dbReference type="Proteomes" id="UP001279681"/>
    </source>
</evidence>
<keyword evidence="2" id="KW-0210">Decarboxylase</keyword>
<dbReference type="SUPFAM" id="SSF55904">
    <property type="entry name" value="Ornithine decarboxylase C-terminal domain"/>
    <property type="match status" value="1"/>
</dbReference>
<dbReference type="PANTHER" id="PTHR45229">
    <property type="entry name" value="CONSTITUTIVE ORNITHINE DECARBOXYLASE"/>
    <property type="match status" value="1"/>
</dbReference>
<dbReference type="Gene3D" id="3.40.640.10">
    <property type="entry name" value="Type I PLP-dependent aspartate aminotransferase-like (Major domain)"/>
    <property type="match status" value="1"/>
</dbReference>
<keyword evidence="7" id="KW-1185">Reference proteome</keyword>
<dbReference type="RefSeq" id="WP_320312991.1">
    <property type="nucleotide sequence ID" value="NZ_JAVIKH010000003.1"/>
</dbReference>
<comment type="similarity">
    <text evidence="1">Belongs to the Orn/Lys/Arg decarboxylase class-I family.</text>
</comment>
<dbReference type="InterPro" id="IPR015422">
    <property type="entry name" value="PyrdxlP-dep_Trfase_small"/>
</dbReference>
<dbReference type="InterPro" id="IPR015424">
    <property type="entry name" value="PyrdxlP-dep_Trfase"/>
</dbReference>
<evidence type="ECO:0000256" key="2">
    <source>
        <dbReference type="ARBA" id="ARBA00022793"/>
    </source>
</evidence>
<dbReference type="InterPro" id="IPR015421">
    <property type="entry name" value="PyrdxlP-dep_Trfase_major"/>
</dbReference>
<comment type="caution">
    <text evidence="6">The sequence shown here is derived from an EMBL/GenBank/DDBJ whole genome shotgun (WGS) entry which is preliminary data.</text>
</comment>
<dbReference type="Gene3D" id="3.90.100.10">
    <property type="entry name" value="Orn/Lys/Arg decarboxylase, C-terminal domain"/>
    <property type="match status" value="1"/>
</dbReference>
<dbReference type="PIRSF" id="PIRSF009393">
    <property type="entry name" value="Orn_decarb"/>
    <property type="match status" value="1"/>
</dbReference>
<name>A0ABU4W7S6_9FUSO</name>
<dbReference type="InterPro" id="IPR036633">
    <property type="entry name" value="Prn/Lys/Arg_de-COase_C_sf"/>
</dbReference>
<organism evidence="6 7">
    <name type="scientific">Candidatus Cetobacterium colombiensis</name>
    <dbReference type="NCBI Taxonomy" id="3073100"/>
    <lineage>
        <taxon>Bacteria</taxon>
        <taxon>Fusobacteriati</taxon>
        <taxon>Fusobacteriota</taxon>
        <taxon>Fusobacteriia</taxon>
        <taxon>Fusobacteriales</taxon>
        <taxon>Fusobacteriaceae</taxon>
        <taxon>Cetobacterium</taxon>
    </lineage>
</organism>
<dbReference type="InterPro" id="IPR011193">
    <property type="entry name" value="Orn/lys/arg_de-COase"/>
</dbReference>
<dbReference type="PROSITE" id="PS00703">
    <property type="entry name" value="OKR_DC_1"/>
    <property type="match status" value="1"/>
</dbReference>
<evidence type="ECO:0000313" key="6">
    <source>
        <dbReference type="EMBL" id="MDX8335583.1"/>
    </source>
</evidence>
<gene>
    <name evidence="6" type="ORF">RFV38_03555</name>
</gene>
<evidence type="ECO:0000256" key="3">
    <source>
        <dbReference type="ARBA" id="ARBA00022898"/>
    </source>
</evidence>
<dbReference type="InterPro" id="IPR005308">
    <property type="entry name" value="OKR_de-COase_N"/>
</dbReference>
<dbReference type="InterPro" id="IPR008286">
    <property type="entry name" value="Prn/Lys/Arg_de-COase_C"/>
</dbReference>
<dbReference type="Proteomes" id="UP001279681">
    <property type="component" value="Unassembled WGS sequence"/>
</dbReference>
<dbReference type="Gene3D" id="3.90.1150.10">
    <property type="entry name" value="Aspartate Aminotransferase, domain 1"/>
    <property type="match status" value="1"/>
</dbReference>
<reference evidence="7" key="1">
    <citation type="submission" date="2023-07" db="EMBL/GenBank/DDBJ databases">
        <authorList>
            <person name="Colorado M.A."/>
            <person name="Villamil L.M."/>
            <person name="Melo J.F."/>
            <person name="Rodriguez J.A."/>
            <person name="Ruiz R.Y."/>
        </authorList>
    </citation>
    <scope>NUCLEOTIDE SEQUENCE [LARGE SCALE GENOMIC DNA]</scope>
    <source>
        <strain evidence="7">C33</strain>
    </source>
</reference>
<dbReference type="Pfam" id="PF01276">
    <property type="entry name" value="OKR_DC_1"/>
    <property type="match status" value="1"/>
</dbReference>
<sequence length="751" mass="86211">MESINYLDWSLLVLHKLDSTYESSKKIDDLLENFNTLFVDNSTDFKRIFDSNKALSGIVLDLDEDAEEIVKFVRETNPKIPIFILTEEDSSKLSLQILKLVNIVMNVFEDSTSFLSGQLELEVEKYMSSIKPIFFGKLMDYTHKFKYPWHTPGHAGGLMFMTNPIGKMMLDFYGENTLRSDLSISVPELGSLLDDEGPVKDAESNSARVFSADKTYYILNGTSSVNQVIWKGRVTKDNLAFVDRNCHKSLNYGMVITEAIPMYMIPRRNSLGIIGPVKLEEFTKEYIDKIIQNNPKLTEEQKKQKIKMSALTNSTYDGLCYNVNKIKEALNNNVENLHFDEAWYAYAKFHPIYKNHYAMTESDNFIEHPPIFASHSTHKLLGAFSQASMLHVKDGTKDKVDFVVFDEAYLMYGSTSPQYSMIASLDVSTAMMDFCGDKLMDETILNAIHFRKRIAKLNKEYASFNEWFFSLWQPEKVLYNGTLIDFEDVPDKYLLEHQESWTLDSDNNWHGFNDIEKNYVMLDPIKLTLKCPGLNVNGKYDEIGIPATILSNYIIDRGVVNEKTDTYSLLFLHSIGTTVTKQEALIKVLMNFKKDFDNNTPLKDIFPDLVSSYPEKYYTKGLKDHCLDMHNYIKESKLLELMDKAFQVIPKQELTPAEASREVFRGNIEHLPLKDCMNRTAGVIVVPYPPGIPVLMGGERIDEASKSILNFLLAREEFERVFPGYFSDIHGIEAFNDEDGVRRFHTMVIKN</sequence>
<dbReference type="InterPro" id="IPR000310">
    <property type="entry name" value="Orn/Lys/Arg_deCO2ase_major_dom"/>
</dbReference>
<evidence type="ECO:0000256" key="4">
    <source>
        <dbReference type="ARBA" id="ARBA00023239"/>
    </source>
</evidence>
<evidence type="ECO:0000256" key="1">
    <source>
        <dbReference type="ARBA" id="ARBA00010671"/>
    </source>
</evidence>
<evidence type="ECO:0000259" key="5">
    <source>
        <dbReference type="PROSITE" id="PS00703"/>
    </source>
</evidence>
<dbReference type="SUPFAM" id="SSF53383">
    <property type="entry name" value="PLP-dependent transferases"/>
    <property type="match status" value="1"/>
</dbReference>
<dbReference type="Pfam" id="PF03709">
    <property type="entry name" value="OKR_DC_1_N"/>
    <property type="match status" value="1"/>
</dbReference>
<proteinExistence type="inferred from homology"/>
<dbReference type="PANTHER" id="PTHR45229:SF3">
    <property type="entry name" value="BIODEGRADATIVE ARGININE DECARBOXYLASE"/>
    <property type="match status" value="1"/>
</dbReference>
<keyword evidence="3" id="KW-0663">Pyridoxal phosphate</keyword>
<dbReference type="Pfam" id="PF03711">
    <property type="entry name" value="OKR_DC_1_C"/>
    <property type="match status" value="1"/>
</dbReference>